<dbReference type="Proteomes" id="UP001196413">
    <property type="component" value="Unassembled WGS sequence"/>
</dbReference>
<dbReference type="EMBL" id="JAHQIW010002079">
    <property type="protein sequence ID" value="KAJ1354420.1"/>
    <property type="molecule type" value="Genomic_DNA"/>
</dbReference>
<evidence type="ECO:0000313" key="1">
    <source>
        <dbReference type="EMBL" id="KAJ1354420.1"/>
    </source>
</evidence>
<proteinExistence type="predicted"/>
<comment type="caution">
    <text evidence="1">The sequence shown here is derived from an EMBL/GenBank/DDBJ whole genome shotgun (WGS) entry which is preliminary data.</text>
</comment>
<reference evidence="1" key="1">
    <citation type="submission" date="2021-06" db="EMBL/GenBank/DDBJ databases">
        <title>Parelaphostrongylus tenuis whole genome reference sequence.</title>
        <authorList>
            <person name="Garwood T.J."/>
            <person name="Larsen P.A."/>
            <person name="Fountain-Jones N.M."/>
            <person name="Garbe J.R."/>
            <person name="Macchietto M.G."/>
            <person name="Kania S.A."/>
            <person name="Gerhold R.W."/>
            <person name="Richards J.E."/>
            <person name="Wolf T.M."/>
        </authorList>
    </citation>
    <scope>NUCLEOTIDE SEQUENCE</scope>
    <source>
        <strain evidence="1">MNPRO001-30</strain>
        <tissue evidence="1">Meninges</tissue>
    </source>
</reference>
<gene>
    <name evidence="1" type="ORF">KIN20_011350</name>
</gene>
<name>A0AAD5M999_PARTN</name>
<dbReference type="AlphaFoldDB" id="A0AAD5M999"/>
<organism evidence="1 2">
    <name type="scientific">Parelaphostrongylus tenuis</name>
    <name type="common">Meningeal worm</name>
    <dbReference type="NCBI Taxonomy" id="148309"/>
    <lineage>
        <taxon>Eukaryota</taxon>
        <taxon>Metazoa</taxon>
        <taxon>Ecdysozoa</taxon>
        <taxon>Nematoda</taxon>
        <taxon>Chromadorea</taxon>
        <taxon>Rhabditida</taxon>
        <taxon>Rhabditina</taxon>
        <taxon>Rhabditomorpha</taxon>
        <taxon>Strongyloidea</taxon>
        <taxon>Metastrongylidae</taxon>
        <taxon>Parelaphostrongylus</taxon>
    </lineage>
</organism>
<sequence length="97" mass="10478">MSRLMTVTKEPPSSISLLPSPDLKEKPHCIIVGSTVTALCDANPAGLVKKCNIGMGTMLATITNYTTILGTLTTTNIIMASWSKEKWQGVRNRAVRC</sequence>
<protein>
    <submittedName>
        <fullName evidence="1">Uncharacterized protein</fullName>
    </submittedName>
</protein>
<evidence type="ECO:0000313" key="2">
    <source>
        <dbReference type="Proteomes" id="UP001196413"/>
    </source>
</evidence>
<keyword evidence="2" id="KW-1185">Reference proteome</keyword>
<accession>A0AAD5M999</accession>